<dbReference type="Proteomes" id="UP000001366">
    <property type="component" value="Chromosome"/>
</dbReference>
<dbReference type="HOGENOM" id="CLU_3314320_0_0_0"/>
<protein>
    <submittedName>
        <fullName evidence="1">Uncharacterized protein</fullName>
    </submittedName>
</protein>
<sequence>MGITIGKDIGKLESMNLLKTEFPNFLKEVLYKNSKDYRK</sequence>
<accession>C0QUA7</accession>
<dbReference type="KEGG" id="pmx:PERMA_0482"/>
<proteinExistence type="predicted"/>
<organism evidence="1 2">
    <name type="scientific">Persephonella marina (strain DSM 14350 / EX-H1)</name>
    <dbReference type="NCBI Taxonomy" id="123214"/>
    <lineage>
        <taxon>Bacteria</taxon>
        <taxon>Pseudomonadati</taxon>
        <taxon>Aquificota</taxon>
        <taxon>Aquificia</taxon>
        <taxon>Aquificales</taxon>
        <taxon>Hydrogenothermaceae</taxon>
        <taxon>Persephonella</taxon>
    </lineage>
</organism>
<evidence type="ECO:0000313" key="1">
    <source>
        <dbReference type="EMBL" id="ACO03921.1"/>
    </source>
</evidence>
<dbReference type="PaxDb" id="123214-PERMA_0482"/>
<evidence type="ECO:0000313" key="2">
    <source>
        <dbReference type="Proteomes" id="UP000001366"/>
    </source>
</evidence>
<name>C0QUA7_PERMH</name>
<dbReference type="EMBL" id="CP001230">
    <property type="protein sequence ID" value="ACO03921.1"/>
    <property type="molecule type" value="Genomic_DNA"/>
</dbReference>
<reference evidence="1 2" key="1">
    <citation type="journal article" date="2009" name="J. Bacteriol.">
        <title>Complete and draft genome sequences of six members of the Aquificales.</title>
        <authorList>
            <person name="Reysenbach A.L."/>
            <person name="Hamamura N."/>
            <person name="Podar M."/>
            <person name="Griffiths E."/>
            <person name="Ferreira S."/>
            <person name="Hochstein R."/>
            <person name="Heidelberg J."/>
            <person name="Johnson J."/>
            <person name="Mead D."/>
            <person name="Pohorille A."/>
            <person name="Sarmiento M."/>
            <person name="Schweighofer K."/>
            <person name="Seshadri R."/>
            <person name="Voytek M.A."/>
        </authorList>
    </citation>
    <scope>NUCLEOTIDE SEQUENCE [LARGE SCALE GENOMIC DNA]</scope>
    <source>
        <strain evidence="2">DSM 14350 / EX-H1</strain>
    </source>
</reference>
<gene>
    <name evidence="1" type="ordered locus">PERMA_0482</name>
</gene>
<keyword evidence="2" id="KW-1185">Reference proteome</keyword>
<dbReference type="AlphaFoldDB" id="C0QUA7"/>